<evidence type="ECO:0000259" key="6">
    <source>
        <dbReference type="Pfam" id="PF01619"/>
    </source>
</evidence>
<dbReference type="GO" id="GO:0071949">
    <property type="term" value="F:FAD binding"/>
    <property type="evidence" value="ECO:0007669"/>
    <property type="project" value="TreeGrafter"/>
</dbReference>
<comment type="caution">
    <text evidence="7">The sequence shown here is derived from an EMBL/GenBank/DDBJ whole genome shotgun (WGS) entry which is preliminary data.</text>
</comment>
<dbReference type="STRING" id="5627.A0A1C7MNV2"/>
<evidence type="ECO:0000256" key="4">
    <source>
        <dbReference type="ARBA" id="ARBA00023062"/>
    </source>
</evidence>
<dbReference type="InterPro" id="IPR015659">
    <property type="entry name" value="Proline_oxidase"/>
</dbReference>
<dbReference type="GO" id="GO:0004657">
    <property type="term" value="F:proline dehydrogenase activity"/>
    <property type="evidence" value="ECO:0007669"/>
    <property type="project" value="UniProtKB-EC"/>
</dbReference>
<comment type="catalytic activity">
    <reaction evidence="5">
        <text>L-proline + a quinone = (S)-1-pyrroline-5-carboxylate + a quinol + H(+)</text>
        <dbReference type="Rhea" id="RHEA:23784"/>
        <dbReference type="ChEBI" id="CHEBI:15378"/>
        <dbReference type="ChEBI" id="CHEBI:17388"/>
        <dbReference type="ChEBI" id="CHEBI:24646"/>
        <dbReference type="ChEBI" id="CHEBI:60039"/>
        <dbReference type="ChEBI" id="CHEBI:132124"/>
        <dbReference type="EC" id="1.5.5.2"/>
    </reaction>
</comment>
<accession>A0A1C7MNV2</accession>
<dbReference type="Pfam" id="PF01619">
    <property type="entry name" value="Pro_dh"/>
    <property type="match status" value="1"/>
</dbReference>
<evidence type="ECO:0000313" key="8">
    <source>
        <dbReference type="Proteomes" id="UP000092993"/>
    </source>
</evidence>
<dbReference type="PANTHER" id="PTHR13914:SF0">
    <property type="entry name" value="PROLINE DEHYDROGENASE 1, MITOCHONDRIAL"/>
    <property type="match status" value="1"/>
</dbReference>
<dbReference type="OrthoDB" id="5464at2759"/>
<keyword evidence="4 5" id="KW-0642">Proline metabolism</keyword>
<dbReference type="EMBL" id="LUGG01000001">
    <property type="protein sequence ID" value="OBZ78571.1"/>
    <property type="molecule type" value="Genomic_DNA"/>
</dbReference>
<comment type="similarity">
    <text evidence="1 5">Belongs to the proline oxidase family.</text>
</comment>
<reference evidence="7 8" key="1">
    <citation type="submission" date="2016-03" db="EMBL/GenBank/DDBJ databases">
        <title>Whole genome sequencing of Grifola frondosa 9006-11.</title>
        <authorList>
            <person name="Min B."/>
            <person name="Park H."/>
            <person name="Kim J.-G."/>
            <person name="Cho H."/>
            <person name="Oh Y.-L."/>
            <person name="Kong W.-S."/>
            <person name="Choi I.-G."/>
        </authorList>
    </citation>
    <scope>NUCLEOTIDE SEQUENCE [LARGE SCALE GENOMIC DNA]</scope>
    <source>
        <strain evidence="7 8">9006-11</strain>
    </source>
</reference>
<keyword evidence="8" id="KW-1185">Reference proteome</keyword>
<dbReference type="Gene3D" id="3.20.20.220">
    <property type="match status" value="1"/>
</dbReference>
<evidence type="ECO:0000256" key="3">
    <source>
        <dbReference type="ARBA" id="ARBA00023002"/>
    </source>
</evidence>
<dbReference type="EC" id="1.5.5.2" evidence="2 5"/>
<evidence type="ECO:0000256" key="1">
    <source>
        <dbReference type="ARBA" id="ARBA00005869"/>
    </source>
</evidence>
<evidence type="ECO:0000256" key="5">
    <source>
        <dbReference type="RuleBase" id="RU364054"/>
    </source>
</evidence>
<feature type="domain" description="Proline dehydrogenase" evidence="6">
    <location>
        <begin position="185"/>
        <end position="555"/>
    </location>
</feature>
<comment type="cofactor">
    <cofactor evidence="5">
        <name>FAD</name>
        <dbReference type="ChEBI" id="CHEBI:57692"/>
    </cofactor>
</comment>
<keyword evidence="3 5" id="KW-0560">Oxidoreductase</keyword>
<dbReference type="InterPro" id="IPR029041">
    <property type="entry name" value="FAD-linked_oxidoreductase-like"/>
</dbReference>
<name>A0A1C7MNV2_GRIFR</name>
<keyword evidence="5" id="KW-0285">Flavoprotein</keyword>
<proteinExistence type="inferred from homology"/>
<dbReference type="GO" id="GO:0005739">
    <property type="term" value="C:mitochondrion"/>
    <property type="evidence" value="ECO:0007669"/>
    <property type="project" value="TreeGrafter"/>
</dbReference>
<dbReference type="PANTHER" id="PTHR13914">
    <property type="entry name" value="PROLINE OXIDASE"/>
    <property type="match status" value="1"/>
</dbReference>
<dbReference type="Proteomes" id="UP000092993">
    <property type="component" value="Unassembled WGS sequence"/>
</dbReference>
<keyword evidence="5" id="KW-0274">FAD</keyword>
<dbReference type="OMA" id="DFEDKHA"/>
<dbReference type="SUPFAM" id="SSF51730">
    <property type="entry name" value="FAD-linked oxidoreductase"/>
    <property type="match status" value="1"/>
</dbReference>
<gene>
    <name evidence="7" type="primary">prodh_1</name>
    <name evidence="7" type="ORF">A0H81_00212</name>
</gene>
<comment type="function">
    <text evidence="5">Converts proline to delta-1-pyrroline-5-carboxylate.</text>
</comment>
<dbReference type="InterPro" id="IPR002872">
    <property type="entry name" value="Proline_DH_dom"/>
</dbReference>
<evidence type="ECO:0000313" key="7">
    <source>
        <dbReference type="EMBL" id="OBZ78571.1"/>
    </source>
</evidence>
<dbReference type="GO" id="GO:0010133">
    <property type="term" value="P:L-proline catabolic process to L-glutamate"/>
    <property type="evidence" value="ECO:0007669"/>
    <property type="project" value="TreeGrafter"/>
</dbReference>
<organism evidence="7 8">
    <name type="scientific">Grifola frondosa</name>
    <name type="common">Maitake</name>
    <name type="synonym">Polyporus frondosus</name>
    <dbReference type="NCBI Taxonomy" id="5627"/>
    <lineage>
        <taxon>Eukaryota</taxon>
        <taxon>Fungi</taxon>
        <taxon>Dikarya</taxon>
        <taxon>Basidiomycota</taxon>
        <taxon>Agaricomycotina</taxon>
        <taxon>Agaricomycetes</taxon>
        <taxon>Polyporales</taxon>
        <taxon>Grifolaceae</taxon>
        <taxon>Grifola</taxon>
    </lineage>
</organism>
<evidence type="ECO:0000256" key="2">
    <source>
        <dbReference type="ARBA" id="ARBA00012695"/>
    </source>
</evidence>
<protein>
    <recommendedName>
        <fullName evidence="2 5">Proline dehydrogenase</fullName>
        <ecNumber evidence="2 5">1.5.5.2</ecNumber>
    </recommendedName>
</protein>
<dbReference type="AlphaFoldDB" id="A0A1C7MNV2"/>
<sequence>MSPLILQRSPTFCPVRTLASSARSSPHSAIFNAHRLTRIGFVSGAVFVSSLFYGNTQPTVHADAEPAKESDNVYERPRTPLSTLVRTYIVYGMCSIPPLIDYSSAILATLLSIPGIKQITEVVVRVTFFNQFVGGETAEEVIPLLEQMRSDNKGCLFAYSVEVDEEEAAGDVREDIKPAESAHKQIVAETIHCVDVAADFEDKHANGISGRRTWVAVKLASALSESLLNLSKHLVATRPLTSPHVAFPGCPLPTDLDVLDAQAPLGPLTPGDVAALRELRADLHAICSRAKERGVRIIIDAEYRYPAVDALCLDLMREFNKLPQPSKKSRSSWFGSSAVPTASPVQPAVQPLIYNTYQAYLRRTPEYLVQSIAAARAGGYALGVKLVRGAYHPHEISAHTAAETPSSTEHSHSLSISPEAFPPVWLTKPETDACFNSCTTQLIDHIRADVSAHRAGTLTIGVLLGTHNQESTNLVLCELVKQGLASEEAGVVRIPDEVAERISLGQLYGMHDSLTNHLVDRTRCSSPFVLKYIPYGNISDVMPYLSRRAIENKSVLGNGVAAIERQRAATEIWDRFFG</sequence>